<dbReference type="InterPro" id="IPR008922">
    <property type="entry name" value="Di-copper_centre_dom_sf"/>
</dbReference>
<feature type="signal peptide" evidence="3">
    <location>
        <begin position="1"/>
        <end position="21"/>
    </location>
</feature>
<proteinExistence type="predicted"/>
<dbReference type="PROSITE" id="PS00498">
    <property type="entry name" value="TYROSINASE_2"/>
    <property type="match status" value="1"/>
</dbReference>
<sequence>MHTAFFRLFVLISTATRFCGCLPTHPGTSNRRSGCTEPSTRVEWNTLTQEEKKAYFAAELCLLTAPAQTNIPDIVSRYDDLVGAHSEQSDVIGGNDYWHVTGQFLHAHRYFIHAHETLLRSECGYTGPLPYWNEVVDAGSFLTSPVVLDFGGEGTWDSDWVVVDGPFGNLTRYLGPGSTNTNHMLTRQVDGTWSLQAGQIYVDYVLALDTMAKFKDTIYHGLHVAGHKGVGGEMANVMTSPNDPIFWMHHGYVDYIWWKWQGDNETRINDLEGIGYETQKEPDTGYVETNEDTVLYLFNILPNTTVGDVSDTQGSLLCYTYA</sequence>
<keyword evidence="3" id="KW-0732">Signal</keyword>
<dbReference type="InterPro" id="IPR002227">
    <property type="entry name" value="Tyrosinase_Cu-bd"/>
</dbReference>
<name>A0AA39N2J9_ARMTA</name>
<dbReference type="PANTHER" id="PTHR11474:SF126">
    <property type="entry name" value="TYROSINASE-LIKE PROTEIN TYR-1-RELATED"/>
    <property type="match status" value="1"/>
</dbReference>
<feature type="chain" id="PRO_5041215626" description="Tyrosinase copper-binding domain-containing protein" evidence="3">
    <location>
        <begin position="22"/>
        <end position="322"/>
    </location>
</feature>
<dbReference type="Gene3D" id="1.10.1280.10">
    <property type="entry name" value="Di-copper center containing domain from catechol oxidase"/>
    <property type="match status" value="1"/>
</dbReference>
<dbReference type="RefSeq" id="XP_060329122.1">
    <property type="nucleotide sequence ID" value="XM_060482544.1"/>
</dbReference>
<keyword evidence="1" id="KW-0479">Metal-binding</keyword>
<evidence type="ECO:0000259" key="4">
    <source>
        <dbReference type="PROSITE" id="PS00498"/>
    </source>
</evidence>
<gene>
    <name evidence="5" type="ORF">EV420DRAFT_552676</name>
</gene>
<dbReference type="PANTHER" id="PTHR11474">
    <property type="entry name" value="TYROSINASE FAMILY MEMBER"/>
    <property type="match status" value="1"/>
</dbReference>
<reference evidence="5" key="1">
    <citation type="submission" date="2023-06" db="EMBL/GenBank/DDBJ databases">
        <authorList>
            <consortium name="Lawrence Berkeley National Laboratory"/>
            <person name="Ahrendt S."/>
            <person name="Sahu N."/>
            <person name="Indic B."/>
            <person name="Wong-Bajracharya J."/>
            <person name="Merenyi Z."/>
            <person name="Ke H.-M."/>
            <person name="Monk M."/>
            <person name="Kocsube S."/>
            <person name="Drula E."/>
            <person name="Lipzen A."/>
            <person name="Balint B."/>
            <person name="Henrissat B."/>
            <person name="Andreopoulos B."/>
            <person name="Martin F.M."/>
            <person name="Harder C.B."/>
            <person name="Rigling D."/>
            <person name="Ford K.L."/>
            <person name="Foster G.D."/>
            <person name="Pangilinan J."/>
            <person name="Papanicolaou A."/>
            <person name="Barry K."/>
            <person name="LaButti K."/>
            <person name="Viragh M."/>
            <person name="Koriabine M."/>
            <person name="Yan M."/>
            <person name="Riley R."/>
            <person name="Champramary S."/>
            <person name="Plett K.L."/>
            <person name="Tsai I.J."/>
            <person name="Slot J."/>
            <person name="Sipos G."/>
            <person name="Plett J."/>
            <person name="Nagy L.G."/>
            <person name="Grigoriev I.V."/>
        </authorList>
    </citation>
    <scope>NUCLEOTIDE SEQUENCE</scope>
    <source>
        <strain evidence="5">CCBAS 213</strain>
    </source>
</reference>
<dbReference type="Proteomes" id="UP001175211">
    <property type="component" value="Unassembled WGS sequence"/>
</dbReference>
<dbReference type="GeneID" id="85366092"/>
<keyword evidence="6" id="KW-1185">Reference proteome</keyword>
<dbReference type="InterPro" id="IPR050316">
    <property type="entry name" value="Tyrosinase/Hemocyanin"/>
</dbReference>
<evidence type="ECO:0000313" key="6">
    <source>
        <dbReference type="Proteomes" id="UP001175211"/>
    </source>
</evidence>
<dbReference type="GO" id="GO:0016491">
    <property type="term" value="F:oxidoreductase activity"/>
    <property type="evidence" value="ECO:0007669"/>
    <property type="project" value="InterPro"/>
</dbReference>
<dbReference type="PRINTS" id="PR00092">
    <property type="entry name" value="TYROSINASE"/>
</dbReference>
<evidence type="ECO:0000313" key="5">
    <source>
        <dbReference type="EMBL" id="KAK0455612.1"/>
    </source>
</evidence>
<dbReference type="EMBL" id="JAUEPS010000024">
    <property type="protein sequence ID" value="KAK0455612.1"/>
    <property type="molecule type" value="Genomic_DNA"/>
</dbReference>
<protein>
    <recommendedName>
        <fullName evidence="4">Tyrosinase copper-binding domain-containing protein</fullName>
    </recommendedName>
</protein>
<comment type="caution">
    <text evidence="5">The sequence shown here is derived from an EMBL/GenBank/DDBJ whole genome shotgun (WGS) entry which is preliminary data.</text>
</comment>
<feature type="domain" description="Tyrosinase copper-binding" evidence="4">
    <location>
        <begin position="243"/>
        <end position="254"/>
    </location>
</feature>
<dbReference type="SUPFAM" id="SSF48056">
    <property type="entry name" value="Di-copper centre-containing domain"/>
    <property type="match status" value="1"/>
</dbReference>
<evidence type="ECO:0000256" key="2">
    <source>
        <dbReference type="ARBA" id="ARBA00023008"/>
    </source>
</evidence>
<accession>A0AA39N2J9</accession>
<evidence type="ECO:0000256" key="1">
    <source>
        <dbReference type="ARBA" id="ARBA00022723"/>
    </source>
</evidence>
<dbReference type="Pfam" id="PF00264">
    <property type="entry name" value="Tyrosinase"/>
    <property type="match status" value="1"/>
</dbReference>
<evidence type="ECO:0000256" key="3">
    <source>
        <dbReference type="SAM" id="SignalP"/>
    </source>
</evidence>
<keyword evidence="2" id="KW-0186">Copper</keyword>
<dbReference type="AlphaFoldDB" id="A0AA39N2J9"/>
<organism evidence="5 6">
    <name type="scientific">Armillaria tabescens</name>
    <name type="common">Ringless honey mushroom</name>
    <name type="synonym">Agaricus tabescens</name>
    <dbReference type="NCBI Taxonomy" id="1929756"/>
    <lineage>
        <taxon>Eukaryota</taxon>
        <taxon>Fungi</taxon>
        <taxon>Dikarya</taxon>
        <taxon>Basidiomycota</taxon>
        <taxon>Agaricomycotina</taxon>
        <taxon>Agaricomycetes</taxon>
        <taxon>Agaricomycetidae</taxon>
        <taxon>Agaricales</taxon>
        <taxon>Marasmiineae</taxon>
        <taxon>Physalacriaceae</taxon>
        <taxon>Desarmillaria</taxon>
    </lineage>
</organism>
<dbReference type="GO" id="GO:0046872">
    <property type="term" value="F:metal ion binding"/>
    <property type="evidence" value="ECO:0007669"/>
    <property type="project" value="UniProtKB-KW"/>
</dbReference>